<dbReference type="EMBL" id="OA882681">
    <property type="protein sequence ID" value="CAD7276531.1"/>
    <property type="molecule type" value="Genomic_DNA"/>
</dbReference>
<dbReference type="OrthoDB" id="28112at2759"/>
<keyword evidence="2" id="KW-1185">Reference proteome</keyword>
<accession>A0A7R9GBS2</accession>
<dbReference type="GO" id="GO:0032040">
    <property type="term" value="C:small-subunit processome"/>
    <property type="evidence" value="ECO:0007669"/>
    <property type="project" value="TreeGrafter"/>
</dbReference>
<dbReference type="AlphaFoldDB" id="A0A7R9GBS2"/>
<gene>
    <name evidence="1" type="ORF">NMOB1V02_LOCUS4289</name>
</gene>
<sequence length="354" mass="40951">MVRLGVCYCWWDAVLDAKNDEGVKSFFAEVYETYIKYFEMELFNAQKLRNQIEEYAEEKVLRRKTAKLAKNVLEIDEDYENILSGSLAIKVAEGAFKDVQNDKVPLLAQGFVSVTRKFSFAKDVRNWLVGKLVAEFPDCEVTHDVVAQRFLDEDAYEENQVPHMKTRIENCYNSFEESLRTINTKDMWATYLSTIDNLENGPRTYSEKYVQVTRRAFETTGKFGEELFSLLMGTKEYQQALAVINHVINQELAEGVDKITNLLVKKMDLLMSVKSMKFEEFSKEFFDIQRICDEKSMHQDAERICVTVANYLQGNNSYMKDPHAKDFFERCFQLRPRCGALFEGVSGLLAGAHI</sequence>
<dbReference type="EMBL" id="CAJPEX010000644">
    <property type="protein sequence ID" value="CAG0916683.1"/>
    <property type="molecule type" value="Genomic_DNA"/>
</dbReference>
<dbReference type="InterPro" id="IPR013949">
    <property type="entry name" value="Utp6"/>
</dbReference>
<organism evidence="1">
    <name type="scientific">Notodromas monacha</name>
    <dbReference type="NCBI Taxonomy" id="399045"/>
    <lineage>
        <taxon>Eukaryota</taxon>
        <taxon>Metazoa</taxon>
        <taxon>Ecdysozoa</taxon>
        <taxon>Arthropoda</taxon>
        <taxon>Crustacea</taxon>
        <taxon>Oligostraca</taxon>
        <taxon>Ostracoda</taxon>
        <taxon>Podocopa</taxon>
        <taxon>Podocopida</taxon>
        <taxon>Cypridocopina</taxon>
        <taxon>Cypridoidea</taxon>
        <taxon>Cyprididae</taxon>
        <taxon>Notodromas</taxon>
    </lineage>
</organism>
<dbReference type="GO" id="GO:0030515">
    <property type="term" value="F:snoRNA binding"/>
    <property type="evidence" value="ECO:0007669"/>
    <property type="project" value="InterPro"/>
</dbReference>
<dbReference type="PANTHER" id="PTHR23271">
    <property type="entry name" value="HEPATOCELLULAR CARCINOMA-ASSOCIATED ANTIGEN 66"/>
    <property type="match status" value="1"/>
</dbReference>
<dbReference type="GO" id="GO:0000462">
    <property type="term" value="P:maturation of SSU-rRNA from tricistronic rRNA transcript (SSU-rRNA, 5.8S rRNA, LSU-rRNA)"/>
    <property type="evidence" value="ECO:0007669"/>
    <property type="project" value="InterPro"/>
</dbReference>
<name>A0A7R9GBS2_9CRUS</name>
<protein>
    <submittedName>
        <fullName evidence="1">Uncharacterized protein</fullName>
    </submittedName>
</protein>
<dbReference type="GO" id="GO:0034388">
    <property type="term" value="C:Pwp2p-containing subcomplex of 90S preribosome"/>
    <property type="evidence" value="ECO:0007669"/>
    <property type="project" value="TreeGrafter"/>
</dbReference>
<dbReference type="Proteomes" id="UP000678499">
    <property type="component" value="Unassembled WGS sequence"/>
</dbReference>
<evidence type="ECO:0000313" key="2">
    <source>
        <dbReference type="Proteomes" id="UP000678499"/>
    </source>
</evidence>
<proteinExistence type="predicted"/>
<evidence type="ECO:0000313" key="1">
    <source>
        <dbReference type="EMBL" id="CAD7276531.1"/>
    </source>
</evidence>
<dbReference type="PANTHER" id="PTHR23271:SF1">
    <property type="entry name" value="U3 SMALL NUCLEOLAR RNA-ASSOCIATED PROTEIN 6 HOMOLOG"/>
    <property type="match status" value="1"/>
</dbReference>
<reference evidence="1" key="1">
    <citation type="submission" date="2020-11" db="EMBL/GenBank/DDBJ databases">
        <authorList>
            <person name="Tran Van P."/>
        </authorList>
    </citation>
    <scope>NUCLEOTIDE SEQUENCE</scope>
</reference>